<dbReference type="Proteomes" id="UP000664122">
    <property type="component" value="Unassembled WGS sequence"/>
</dbReference>
<comment type="subunit">
    <text evidence="1">Tightly associated with the cellulose synthase catalytic subunit.</text>
</comment>
<dbReference type="AlphaFoldDB" id="A0A939FV95"/>
<keyword evidence="1" id="KW-1133">Transmembrane helix</keyword>
<name>A0A939FV95_9HYPH</name>
<sequence length="849" mass="89193">MRIDWTRRSQMAALASAALFVSAVAPHAAPQTAVADTSTPWLLAGPAGTGSAYGTSPALAKEDRQTAPLIVAIPSDDPGSAQSDPVPSAAAPNAAAMAASAATQPTPTDRVAAAPLSAAPLSAAPRRPLPASITGFTLRGEESHADFPIFLSREDAQQGGLLWLGLESDVSVMPEASDMAVLVNGKLVDRFSTGGLQPRPRRIALRRSVLHPGWNLLTLKAHHRHRVDCSPLSTYELWTRIDNSVSGVQFAAAAPATLATLPLVPLDASGSFIIRVHSERRDPATLAAIYDLSARLARASGASHARLTFDPPAAATEAAPQRTTAGIALYVGNAAERARLGWPGATAANDGDLATIAGAAPALAVDPNDRAAMSRLIETLRIADADLARQPMPEAVVTHMLDNRTVSFHDLGAASSDFTGRLFREGVHFNLPPDTLIADYDSVKLNLDLGYRAALSPDSELRVRVNDRTVARLPLGRQSGDTLRNSPIAIPLTAFHAGANHLELEATVTDAADRTCDPSIQISGKPRLLFLDSSTVTIPKLARMAQLPNLATTFGPGGLSSGPNGTVHLALGSPEDAVISAAGTFFLRLARDAGRPLRPVVTSLAEPVKGAATIAFALAGHVPAELSRAANVDPSVLDALQRIASAEGTRDSADNIDPFVTHSIGAIAADATAESVNSLDIWQQKFTSEARKSAFSAWLNDATQALSRIGLNGRDTPIKVDRDTSLLVAQAVPRDDDEPTTLISAGSAASLEAETARLTTPAIWSNLDGRAGILKTDGIESVAAKTSYFRTTRPADLGNLRRVAAAWLSMHPAVHALIILGLALAFGTFTALWIRYEKSSAMHDEESVW</sequence>
<dbReference type="GO" id="GO:0006011">
    <property type="term" value="P:UDP-alpha-D-glucose metabolic process"/>
    <property type="evidence" value="ECO:0007669"/>
    <property type="project" value="InterPro"/>
</dbReference>
<accession>A0A939FV95</accession>
<keyword evidence="1" id="KW-0472">Membrane</keyword>
<feature type="transmembrane region" description="Helical" evidence="1">
    <location>
        <begin position="813"/>
        <end position="834"/>
    </location>
</feature>
<organism evidence="3 4">
    <name type="scientific">Jiella flava</name>
    <dbReference type="NCBI Taxonomy" id="2816857"/>
    <lineage>
        <taxon>Bacteria</taxon>
        <taxon>Pseudomonadati</taxon>
        <taxon>Pseudomonadota</taxon>
        <taxon>Alphaproteobacteria</taxon>
        <taxon>Hyphomicrobiales</taxon>
        <taxon>Aurantimonadaceae</taxon>
        <taxon>Jiella</taxon>
    </lineage>
</organism>
<feature type="chain" id="PRO_5038167524" description="Cyclic di-GMP-binding protein" evidence="1">
    <location>
        <begin position="29"/>
        <end position="849"/>
    </location>
</feature>
<keyword evidence="1" id="KW-0812">Transmembrane</keyword>
<keyword evidence="1" id="KW-0997">Cell inner membrane</keyword>
<keyword evidence="4" id="KW-1185">Reference proteome</keyword>
<keyword evidence="1" id="KW-1003">Cell membrane</keyword>
<dbReference type="EMBL" id="JAFMPP010000003">
    <property type="protein sequence ID" value="MBO0662142.1"/>
    <property type="molecule type" value="Genomic_DNA"/>
</dbReference>
<comment type="pathway">
    <text evidence="1">Glycan metabolism; bacterial cellulose biosynthesis.</text>
</comment>
<protein>
    <recommendedName>
        <fullName evidence="1">Cyclic di-GMP-binding protein</fullName>
    </recommendedName>
    <alternativeName>
        <fullName evidence="1">Cellulose synthase regulatory subunit</fullName>
    </alternativeName>
</protein>
<dbReference type="GO" id="GO:0005886">
    <property type="term" value="C:plasma membrane"/>
    <property type="evidence" value="ECO:0007669"/>
    <property type="project" value="UniProtKB-SubCell"/>
</dbReference>
<evidence type="ECO:0000256" key="2">
    <source>
        <dbReference type="SAM" id="MobiDB-lite"/>
    </source>
</evidence>
<feature type="region of interest" description="Disordered" evidence="2">
    <location>
        <begin position="73"/>
        <end position="92"/>
    </location>
</feature>
<dbReference type="Pfam" id="PF03170">
    <property type="entry name" value="BcsB"/>
    <property type="match status" value="1"/>
</dbReference>
<keyword evidence="1" id="KW-0973">c-di-GMP</keyword>
<dbReference type="InterPro" id="IPR018513">
    <property type="entry name" value="Cell_synthase_bac"/>
</dbReference>
<dbReference type="Gene3D" id="2.60.120.260">
    <property type="entry name" value="Galactose-binding domain-like"/>
    <property type="match status" value="2"/>
</dbReference>
<dbReference type="RefSeq" id="WP_207256887.1">
    <property type="nucleotide sequence ID" value="NZ_JAFMPP010000003.1"/>
</dbReference>
<feature type="compositionally biased region" description="Low complexity" evidence="2">
    <location>
        <begin position="83"/>
        <end position="92"/>
    </location>
</feature>
<dbReference type="PROSITE" id="PS51318">
    <property type="entry name" value="TAT"/>
    <property type="match status" value="1"/>
</dbReference>
<comment type="caution">
    <text evidence="3">The sequence shown here is derived from an EMBL/GenBank/DDBJ whole genome shotgun (WGS) entry which is preliminary data.</text>
</comment>
<dbReference type="InterPro" id="IPR006311">
    <property type="entry name" value="TAT_signal"/>
</dbReference>
<dbReference type="GO" id="GO:0030244">
    <property type="term" value="P:cellulose biosynthetic process"/>
    <property type="evidence" value="ECO:0007669"/>
    <property type="project" value="UniProtKB-KW"/>
</dbReference>
<keyword evidence="1" id="KW-0135">Cellulose biosynthesis</keyword>
<keyword evidence="1" id="KW-0732">Signal</keyword>
<gene>
    <name evidence="3" type="ORF">J1C48_06115</name>
</gene>
<proteinExistence type="inferred from homology"/>
<evidence type="ECO:0000313" key="4">
    <source>
        <dbReference type="Proteomes" id="UP000664122"/>
    </source>
</evidence>
<feature type="signal peptide" evidence="1">
    <location>
        <begin position="1"/>
        <end position="28"/>
    </location>
</feature>
<evidence type="ECO:0000313" key="3">
    <source>
        <dbReference type="EMBL" id="MBO0662142.1"/>
    </source>
</evidence>
<reference evidence="3" key="1">
    <citation type="submission" date="2021-03" db="EMBL/GenBank/DDBJ databases">
        <title>Whole genome sequence of Jiella sp. CQZ9-1.</title>
        <authorList>
            <person name="Tuo L."/>
        </authorList>
    </citation>
    <scope>NUCLEOTIDE SEQUENCE</scope>
    <source>
        <strain evidence="3">CQZ9-1</strain>
    </source>
</reference>
<comment type="similarity">
    <text evidence="1">Belongs to the AcsB/BcsB family.</text>
</comment>
<comment type="function">
    <text evidence="1">Binds the cellulose synthase activator, bis-(3'-5') cyclic diguanylic acid (c-di-GMP).</text>
</comment>
<comment type="subcellular location">
    <subcellularLocation>
        <location evidence="1">Cell inner membrane</location>
    </subcellularLocation>
</comment>
<evidence type="ECO:0000256" key="1">
    <source>
        <dbReference type="RuleBase" id="RU365021"/>
    </source>
</evidence>